<dbReference type="EMBL" id="LT629765">
    <property type="protein sequence ID" value="SDR68228.1"/>
    <property type="molecule type" value="Genomic_DNA"/>
</dbReference>
<keyword evidence="2" id="KW-0472">Membrane</keyword>
<evidence type="ECO:0000313" key="5">
    <source>
        <dbReference type="Proteomes" id="UP000182237"/>
    </source>
</evidence>
<protein>
    <submittedName>
        <fullName evidence="4">Uncharacterized protein</fullName>
    </submittedName>
</protein>
<dbReference type="eggNOG" id="ENOG5031QEU">
    <property type="taxonomic scope" value="Bacteria"/>
</dbReference>
<reference evidence="4 5" key="1">
    <citation type="submission" date="2016-10" db="EMBL/GenBank/DDBJ databases">
        <authorList>
            <person name="de Groot N.N."/>
        </authorList>
    </citation>
    <scope>NUCLEOTIDE SEQUENCE [LARGE SCALE GENOMIC DNA]</scope>
    <source>
        <strain evidence="4 5">DSM 45434</strain>
    </source>
</reference>
<feature type="signal peptide" evidence="3">
    <location>
        <begin position="1"/>
        <end position="30"/>
    </location>
</feature>
<dbReference type="AlphaFoldDB" id="A0A1H1L0U6"/>
<keyword evidence="2" id="KW-1133">Transmembrane helix</keyword>
<feature type="transmembrane region" description="Helical" evidence="2">
    <location>
        <begin position="437"/>
        <end position="458"/>
    </location>
</feature>
<name>A0A1H1L0U6_9CORY</name>
<evidence type="ECO:0000256" key="2">
    <source>
        <dbReference type="SAM" id="Phobius"/>
    </source>
</evidence>
<dbReference type="RefSeq" id="WP_019195186.1">
    <property type="nucleotide sequence ID" value="NZ_LT629765.1"/>
</dbReference>
<proteinExistence type="predicted"/>
<dbReference type="Proteomes" id="UP000182237">
    <property type="component" value="Chromosome I"/>
</dbReference>
<sequence>MFKNRVRTAALAGAIAVATGVSGLAVPAYAQQGGTGHNVEDGSKPGAGENQQNQPPVGEVLAANKLRDDANKNEAAIKAHVFLPVRPFAESLPIEAETKAKFDAKEQQATALLTASVKNLNDINVTLKDIEEQIKKANDAWRAYADATTLTAAERQELRDLAVRVKAPADIIEKIDALDVVTAKPGDENYIEQIFDISTSPDSRQKVYELVDTVTGYQRTDEGTEEELDQSKAVSQVAKQLFTFLDGWDDRNKLWKRANELTADANDRNVAVVREAFTNAQENVRAARLLVAYYSTAARWVDLYNKDTLLSNEERTLRTEYFNLLFNSNNGSTVGNQNRWNLDLEAAAQAAVTNADAGQEWVNPVETVRLLDKKYRTDYPDRWGAAKPDYNAPSDADRLIDALDKITDDNGKPGNPPAGENPTPPGSSVPGSSNPGLGTAGIIVGVLAVIGGIIAAIFPHIQQFLPKF</sequence>
<evidence type="ECO:0000256" key="1">
    <source>
        <dbReference type="SAM" id="MobiDB-lite"/>
    </source>
</evidence>
<evidence type="ECO:0000256" key="3">
    <source>
        <dbReference type="SAM" id="SignalP"/>
    </source>
</evidence>
<feature type="chain" id="PRO_5009252978" evidence="3">
    <location>
        <begin position="31"/>
        <end position="468"/>
    </location>
</feature>
<keyword evidence="2" id="KW-0812">Transmembrane</keyword>
<keyword evidence="3" id="KW-0732">Signal</keyword>
<evidence type="ECO:0000313" key="4">
    <source>
        <dbReference type="EMBL" id="SDR68228.1"/>
    </source>
</evidence>
<organism evidence="4 5">
    <name type="scientific">Corynebacterium timonense</name>
    <dbReference type="NCBI Taxonomy" id="441500"/>
    <lineage>
        <taxon>Bacteria</taxon>
        <taxon>Bacillati</taxon>
        <taxon>Actinomycetota</taxon>
        <taxon>Actinomycetes</taxon>
        <taxon>Mycobacteriales</taxon>
        <taxon>Corynebacteriaceae</taxon>
        <taxon>Corynebacterium</taxon>
    </lineage>
</organism>
<gene>
    <name evidence="4" type="ORF">SAMN04488539_0012</name>
</gene>
<keyword evidence="5" id="KW-1185">Reference proteome</keyword>
<accession>A0A1H1L0U6</accession>
<feature type="region of interest" description="Disordered" evidence="1">
    <location>
        <begin position="34"/>
        <end position="55"/>
    </location>
</feature>
<dbReference type="OrthoDB" id="10005826at2"/>
<feature type="region of interest" description="Disordered" evidence="1">
    <location>
        <begin position="405"/>
        <end position="434"/>
    </location>
</feature>